<evidence type="ECO:0000313" key="1">
    <source>
        <dbReference type="EMBL" id="CCD43009.1"/>
    </source>
</evidence>
<gene>
    <name evidence="1" type="ORF">BofuT4_uP070850.1</name>
</gene>
<accession>G2XQC1</accession>
<sequence>MKQDRKTRSFHESFELCMDCLADWCVLADNNMSLVLEIWYPTTVQAGFRHHQIHGDKHWKRDCRYKTKAIDQNI</sequence>
<name>G2XQC1_BOTF4</name>
<dbReference type="InParanoid" id="G2XQC1"/>
<proteinExistence type="predicted"/>
<dbReference type="EMBL" id="FQ790251">
    <property type="protein sequence ID" value="CCD43009.1"/>
    <property type="molecule type" value="Genomic_DNA"/>
</dbReference>
<dbReference type="AlphaFoldDB" id="G2XQC1"/>
<evidence type="ECO:0000313" key="2">
    <source>
        <dbReference type="Proteomes" id="UP000008177"/>
    </source>
</evidence>
<reference evidence="2" key="1">
    <citation type="journal article" date="2011" name="PLoS Genet.">
        <title>Genomic analysis of the necrotrophic fungal pathogens Sclerotinia sclerotiorum and Botrytis cinerea.</title>
        <authorList>
            <person name="Amselem J."/>
            <person name="Cuomo C.A."/>
            <person name="van Kan J.A."/>
            <person name="Viaud M."/>
            <person name="Benito E.P."/>
            <person name="Couloux A."/>
            <person name="Coutinho P.M."/>
            <person name="de Vries R.P."/>
            <person name="Dyer P.S."/>
            <person name="Fillinger S."/>
            <person name="Fournier E."/>
            <person name="Gout L."/>
            <person name="Hahn M."/>
            <person name="Kohn L."/>
            <person name="Lapalu N."/>
            <person name="Plummer K.M."/>
            <person name="Pradier J.M."/>
            <person name="Quevillon E."/>
            <person name="Sharon A."/>
            <person name="Simon A."/>
            <person name="ten Have A."/>
            <person name="Tudzynski B."/>
            <person name="Tudzynski P."/>
            <person name="Wincker P."/>
            <person name="Andrew M."/>
            <person name="Anthouard V."/>
            <person name="Beever R.E."/>
            <person name="Beffa R."/>
            <person name="Benoit I."/>
            <person name="Bouzid O."/>
            <person name="Brault B."/>
            <person name="Chen Z."/>
            <person name="Choquer M."/>
            <person name="Collemare J."/>
            <person name="Cotton P."/>
            <person name="Danchin E.G."/>
            <person name="Da Silva C."/>
            <person name="Gautier A."/>
            <person name="Giraud C."/>
            <person name="Giraud T."/>
            <person name="Gonzalez C."/>
            <person name="Grossetete S."/>
            <person name="Guldener U."/>
            <person name="Henrissat B."/>
            <person name="Howlett B.J."/>
            <person name="Kodira C."/>
            <person name="Kretschmer M."/>
            <person name="Lappartient A."/>
            <person name="Leroch M."/>
            <person name="Levis C."/>
            <person name="Mauceli E."/>
            <person name="Neuveglise C."/>
            <person name="Oeser B."/>
            <person name="Pearson M."/>
            <person name="Poulain J."/>
            <person name="Poussereau N."/>
            <person name="Quesneville H."/>
            <person name="Rascle C."/>
            <person name="Schumacher J."/>
            <person name="Segurens B."/>
            <person name="Sexton A."/>
            <person name="Silva E."/>
            <person name="Sirven C."/>
            <person name="Soanes D.M."/>
            <person name="Talbot N.J."/>
            <person name="Templeton M."/>
            <person name="Yandava C."/>
            <person name="Yarden O."/>
            <person name="Zeng Q."/>
            <person name="Rollins J.A."/>
            <person name="Lebrun M.H."/>
            <person name="Dickman M."/>
        </authorList>
    </citation>
    <scope>NUCLEOTIDE SEQUENCE [LARGE SCALE GENOMIC DNA]</scope>
    <source>
        <strain evidence="2">T4</strain>
    </source>
</reference>
<dbReference type="Proteomes" id="UP000008177">
    <property type="component" value="Unplaced contigs"/>
</dbReference>
<organism evidence="1 2">
    <name type="scientific">Botryotinia fuckeliana (strain T4)</name>
    <name type="common">Noble rot fungus</name>
    <name type="synonym">Botrytis cinerea</name>
    <dbReference type="NCBI Taxonomy" id="999810"/>
    <lineage>
        <taxon>Eukaryota</taxon>
        <taxon>Fungi</taxon>
        <taxon>Dikarya</taxon>
        <taxon>Ascomycota</taxon>
        <taxon>Pezizomycotina</taxon>
        <taxon>Leotiomycetes</taxon>
        <taxon>Helotiales</taxon>
        <taxon>Sclerotiniaceae</taxon>
        <taxon>Botrytis</taxon>
    </lineage>
</organism>
<protein>
    <submittedName>
        <fullName evidence="1">Uncharacterized protein</fullName>
    </submittedName>
</protein>
<dbReference type="HOGENOM" id="CLU_2687499_0_0_1"/>